<gene>
    <name evidence="3" type="primary">LOC110989680</name>
</gene>
<proteinExistence type="predicted"/>
<dbReference type="RefSeq" id="XP_022109932.1">
    <property type="nucleotide sequence ID" value="XM_022254240.1"/>
</dbReference>
<dbReference type="PANTHER" id="PTHR34415:SF1">
    <property type="entry name" value="INTEGRASE CATALYTIC DOMAIN-CONTAINING PROTEIN"/>
    <property type="match status" value="1"/>
</dbReference>
<organism evidence="2 3">
    <name type="scientific">Acanthaster planci</name>
    <name type="common">Crown-of-thorns starfish</name>
    <dbReference type="NCBI Taxonomy" id="133434"/>
    <lineage>
        <taxon>Eukaryota</taxon>
        <taxon>Metazoa</taxon>
        <taxon>Echinodermata</taxon>
        <taxon>Eleutherozoa</taxon>
        <taxon>Asterozoa</taxon>
        <taxon>Asteroidea</taxon>
        <taxon>Valvatacea</taxon>
        <taxon>Valvatida</taxon>
        <taxon>Acanthasteridae</taxon>
        <taxon>Acanthaster</taxon>
    </lineage>
</organism>
<feature type="compositionally biased region" description="Acidic residues" evidence="1">
    <location>
        <begin position="85"/>
        <end position="97"/>
    </location>
</feature>
<reference evidence="3" key="1">
    <citation type="submission" date="2025-08" db="UniProtKB">
        <authorList>
            <consortium name="RefSeq"/>
        </authorList>
    </citation>
    <scope>IDENTIFICATION</scope>
</reference>
<dbReference type="KEGG" id="aplc:110989680"/>
<feature type="compositionally biased region" description="Polar residues" evidence="1">
    <location>
        <begin position="1"/>
        <end position="15"/>
    </location>
</feature>
<evidence type="ECO:0000256" key="1">
    <source>
        <dbReference type="SAM" id="MobiDB-lite"/>
    </source>
</evidence>
<accession>A0A8B7ZXW0</accession>
<name>A0A8B7ZXW0_ACAPL</name>
<evidence type="ECO:0000313" key="2">
    <source>
        <dbReference type="Proteomes" id="UP000694845"/>
    </source>
</evidence>
<protein>
    <submittedName>
        <fullName evidence="3">Uncharacterized protein LOC110989680</fullName>
    </submittedName>
</protein>
<dbReference type="AlphaFoldDB" id="A0A8B7ZXW0"/>
<evidence type="ECO:0000313" key="3">
    <source>
        <dbReference type="RefSeq" id="XP_022109932.1"/>
    </source>
</evidence>
<dbReference type="OrthoDB" id="5980730at2759"/>
<dbReference type="Proteomes" id="UP000694845">
    <property type="component" value="Unplaced"/>
</dbReference>
<dbReference type="GeneID" id="110989680"/>
<dbReference type="PANTHER" id="PTHR34415">
    <property type="entry name" value="INTEGRASE CATALYTIC DOMAIN-CONTAINING PROTEIN"/>
    <property type="match status" value="1"/>
</dbReference>
<feature type="region of interest" description="Disordered" evidence="1">
    <location>
        <begin position="1"/>
        <end position="97"/>
    </location>
</feature>
<sequence length="334" mass="37636">MSGLGPSSGQEQQNRLKILEDLQQQKKRLQMQTGAPGATLPTQARPKEMPGAPNRGPTEARNLDQRQRQALQMARTTAEPAPGDGGEESEGGAVTDDPDLELQKARNFDCGCQSVNKVACIRQFAPEEIVRIRLDLRELTSGEKDLILLGILHTSMNTSKTIQPKGPKRKELKERTRARSTYSIHSKRVCTAAFRYIHAVSRNKLSAVQQWYREQGLTPRRKKSGGRVESKRTLKFEDTSRTVHFIRNFAEEHALAFPGRVQGAKKAADRRVLPPTFTKSGIWRNYYKPSMSAQGYRVAQLSTFRKLWQQLCPNIVFKKAAKKEKPVLLTTSQN</sequence>
<keyword evidence="2" id="KW-1185">Reference proteome</keyword>
<dbReference type="OMA" id="FRYIHAV"/>